<gene>
    <name evidence="2" type="ORF">RIB56_12845</name>
</gene>
<comment type="caution">
    <text evidence="2">The sequence shown here is derived from an EMBL/GenBank/DDBJ whole genome shotgun (WGS) entry which is preliminary data.</text>
</comment>
<dbReference type="InterPro" id="IPR037883">
    <property type="entry name" value="Knr4/Smi1-like_sf"/>
</dbReference>
<dbReference type="SUPFAM" id="SSF160631">
    <property type="entry name" value="SMI1/KNR4-like"/>
    <property type="match status" value="1"/>
</dbReference>
<evidence type="ECO:0000259" key="1">
    <source>
        <dbReference type="Pfam" id="PF09346"/>
    </source>
</evidence>
<dbReference type="Proteomes" id="UP001284771">
    <property type="component" value="Unassembled WGS sequence"/>
</dbReference>
<sequence>MFNLDIEEILDKLEEVRCKETNIKYRNINGEIQVASLYLFSKGEFTEGQLGYREDENGNSLIKDIEGYWKDSWFVIGYDEEVGDPIFIDISNKDVPVLVAEHGMDEWEPFVLYNSFENFIKDIQ</sequence>
<protein>
    <recommendedName>
        <fullName evidence="1">Knr4/Smi1-like domain-containing protein</fullName>
    </recommendedName>
</protein>
<evidence type="ECO:0000313" key="3">
    <source>
        <dbReference type="Proteomes" id="UP001284771"/>
    </source>
</evidence>
<organism evidence="2 3">
    <name type="scientific">Priestia flexa</name>
    <dbReference type="NCBI Taxonomy" id="86664"/>
    <lineage>
        <taxon>Bacteria</taxon>
        <taxon>Bacillati</taxon>
        <taxon>Bacillota</taxon>
        <taxon>Bacilli</taxon>
        <taxon>Bacillales</taxon>
        <taxon>Bacillaceae</taxon>
        <taxon>Priestia</taxon>
    </lineage>
</organism>
<reference evidence="3" key="1">
    <citation type="submission" date="2023-07" db="EMBL/GenBank/DDBJ databases">
        <title>Draft genomic sequences of Priestia flexa CCM isolated from the soil of an abandoned mine contaminated by free cyanide in the high Andean zone of Tacna, Peru.</title>
        <authorList>
            <person name="Caceda Quiroz C.J."/>
            <person name="Maraza Chooque G.J."/>
            <person name="Fora Quispe G.L."/>
            <person name="Carpio Mamani M."/>
        </authorList>
    </citation>
    <scope>NUCLEOTIDE SEQUENCE [LARGE SCALE GENOMIC DNA]</scope>
    <source>
        <strain evidence="3">CCM</strain>
    </source>
</reference>
<dbReference type="Gene3D" id="3.40.1580.10">
    <property type="entry name" value="SMI1/KNR4-like"/>
    <property type="match status" value="1"/>
</dbReference>
<dbReference type="EMBL" id="JAWUZT010000037">
    <property type="protein sequence ID" value="MDW8517020.1"/>
    <property type="molecule type" value="Genomic_DNA"/>
</dbReference>
<evidence type="ECO:0000313" key="2">
    <source>
        <dbReference type="EMBL" id="MDW8517020.1"/>
    </source>
</evidence>
<keyword evidence="3" id="KW-1185">Reference proteome</keyword>
<dbReference type="Pfam" id="PF09346">
    <property type="entry name" value="SMI1_KNR4"/>
    <property type="match status" value="1"/>
</dbReference>
<proteinExistence type="predicted"/>
<dbReference type="RefSeq" id="WP_138116290.1">
    <property type="nucleotide sequence ID" value="NZ_CP040366.1"/>
</dbReference>
<name>A0ABU4J7S1_9BACI</name>
<accession>A0ABU4J7S1</accession>
<feature type="domain" description="Knr4/Smi1-like" evidence="1">
    <location>
        <begin position="33"/>
        <end position="121"/>
    </location>
</feature>
<dbReference type="InterPro" id="IPR018958">
    <property type="entry name" value="Knr4/Smi1-like_dom"/>
</dbReference>